<evidence type="ECO:0000256" key="12">
    <source>
        <dbReference type="SAM" id="MobiDB-lite"/>
    </source>
</evidence>
<feature type="compositionally biased region" description="Basic and acidic residues" evidence="12">
    <location>
        <begin position="456"/>
        <end position="468"/>
    </location>
</feature>
<dbReference type="SMART" id="SM00355">
    <property type="entry name" value="ZnF_C2H2"/>
    <property type="match status" value="8"/>
</dbReference>
<dbReference type="PANTHER" id="PTHR23235:SF142">
    <property type="entry name" value="ZINC FINGER PROTEIN 384"/>
    <property type="match status" value="1"/>
</dbReference>
<evidence type="ECO:0000256" key="7">
    <source>
        <dbReference type="ARBA" id="ARBA00023015"/>
    </source>
</evidence>
<evidence type="ECO:0000313" key="15">
    <source>
        <dbReference type="Proteomes" id="UP001335648"/>
    </source>
</evidence>
<keyword evidence="8" id="KW-0238">DNA-binding</keyword>
<dbReference type="FunFam" id="3.30.160.60:FF:002343">
    <property type="entry name" value="Zinc finger protein 33A"/>
    <property type="match status" value="1"/>
</dbReference>
<keyword evidence="7" id="KW-0805">Transcription regulation</keyword>
<dbReference type="Pfam" id="PF00096">
    <property type="entry name" value="zf-C2H2"/>
    <property type="match status" value="8"/>
</dbReference>
<keyword evidence="3" id="KW-0479">Metal-binding</keyword>
<gene>
    <name evidence="14" type="ORF">CesoFtcFv8_018208</name>
</gene>
<evidence type="ECO:0000256" key="9">
    <source>
        <dbReference type="ARBA" id="ARBA00023163"/>
    </source>
</evidence>
<reference evidence="14 15" key="1">
    <citation type="journal article" date="2023" name="Mol. Biol. Evol.">
        <title>Genomics of Secondarily Temperate Adaptation in the Only Non-Antarctic Icefish.</title>
        <authorList>
            <person name="Rivera-Colon A.G."/>
            <person name="Rayamajhi N."/>
            <person name="Minhas B.F."/>
            <person name="Madrigal G."/>
            <person name="Bilyk K.T."/>
            <person name="Yoon V."/>
            <person name="Hune M."/>
            <person name="Gregory S."/>
            <person name="Cheng C.H.C."/>
            <person name="Catchen J.M."/>
        </authorList>
    </citation>
    <scope>NUCLEOTIDE SEQUENCE [LARGE SCALE GENOMIC DNA]</scope>
    <source>
        <strain evidence="14">JC2023a</strain>
    </source>
</reference>
<dbReference type="GO" id="GO:0042802">
    <property type="term" value="F:identical protein binding"/>
    <property type="evidence" value="ECO:0007669"/>
    <property type="project" value="UniProtKB-ARBA"/>
</dbReference>
<sequence length="500" mass="54630">MTDLEADCLSLGLPPECSSPPPSLDVSEVAEPLVMLPCVKSEPEDGDLEPICTVDLSEIQPLSTAELGHEQIKMEISGLDYIKSEHHGHHVDQHLGHFTHSDATELDYKSHYEPSSVFDYISQVTDTLEYIKSDHHVDLQCYYTTELSSLKCEYPDNMSGHLPHNGLESIHMAELRTELNKLRPDALLLEGMKLEPEFGGGALYELQPSELGKSAGEAAGQGRSTKTQNATLRKNRNMQGEKPFSCTQCGKNFSTLGNLKTHQRIHTGERPYTCSQCGKSFGQAGNLKRHQLIHTGQKPYVCAHCPKGFTKADDLRSHQRLHTGERPFICVTCGKSFGQSKELKAHQLSHTGERPYCCQHCGKSFTKESSYRNHVQIHTGEKPYTCSQCGKTFSNSGVLKTHEKIHSGERPFGCTQCGKSFGRLGHLKAHQQIHTGERPYACPHCGKTFSQSGHLKAHEQIHKRDRADTANGGSIGGSSGSSGSSSSGSSSGSGGGSDSS</sequence>
<dbReference type="PROSITE" id="PS50157">
    <property type="entry name" value="ZINC_FINGER_C2H2_2"/>
    <property type="match status" value="8"/>
</dbReference>
<feature type="compositionally biased region" description="Polar residues" evidence="12">
    <location>
        <begin position="222"/>
        <end position="232"/>
    </location>
</feature>
<dbReference type="Proteomes" id="UP001335648">
    <property type="component" value="Unassembled WGS sequence"/>
</dbReference>
<dbReference type="GO" id="GO:0000981">
    <property type="term" value="F:DNA-binding transcription factor activity, RNA polymerase II-specific"/>
    <property type="evidence" value="ECO:0007669"/>
    <property type="project" value="TreeGrafter"/>
</dbReference>
<feature type="domain" description="C2H2-type" evidence="13">
    <location>
        <begin position="328"/>
        <end position="355"/>
    </location>
</feature>
<evidence type="ECO:0000256" key="10">
    <source>
        <dbReference type="ARBA" id="ARBA00023242"/>
    </source>
</evidence>
<feature type="domain" description="C2H2-type" evidence="13">
    <location>
        <begin position="272"/>
        <end position="299"/>
    </location>
</feature>
<dbReference type="EMBL" id="JAULUE010002060">
    <property type="protein sequence ID" value="KAK5884376.1"/>
    <property type="molecule type" value="Genomic_DNA"/>
</dbReference>
<organism evidence="14 15">
    <name type="scientific">Champsocephalus esox</name>
    <name type="common">pike icefish</name>
    <dbReference type="NCBI Taxonomy" id="159716"/>
    <lineage>
        <taxon>Eukaryota</taxon>
        <taxon>Metazoa</taxon>
        <taxon>Chordata</taxon>
        <taxon>Craniata</taxon>
        <taxon>Vertebrata</taxon>
        <taxon>Euteleostomi</taxon>
        <taxon>Actinopterygii</taxon>
        <taxon>Neopterygii</taxon>
        <taxon>Teleostei</taxon>
        <taxon>Neoteleostei</taxon>
        <taxon>Acanthomorphata</taxon>
        <taxon>Eupercaria</taxon>
        <taxon>Perciformes</taxon>
        <taxon>Notothenioidei</taxon>
        <taxon>Channichthyidae</taxon>
        <taxon>Champsocephalus</taxon>
    </lineage>
</organism>
<dbReference type="FunFam" id="3.30.160.60:FF:002281">
    <property type="match status" value="2"/>
</dbReference>
<feature type="compositionally biased region" description="Low complexity" evidence="12">
    <location>
        <begin position="481"/>
        <end position="490"/>
    </location>
</feature>
<evidence type="ECO:0000256" key="5">
    <source>
        <dbReference type="ARBA" id="ARBA00022771"/>
    </source>
</evidence>
<name>A0AAN8GMB4_9TELE</name>
<evidence type="ECO:0000256" key="1">
    <source>
        <dbReference type="ARBA" id="ARBA00004123"/>
    </source>
</evidence>
<dbReference type="FunFam" id="3.30.160.60:FF:000624">
    <property type="entry name" value="zinc finger protein 697"/>
    <property type="match status" value="1"/>
</dbReference>
<dbReference type="FunFam" id="3.30.160.60:FF:000508">
    <property type="entry name" value="Myeloid zinc finger 1"/>
    <property type="match status" value="1"/>
</dbReference>
<evidence type="ECO:0000256" key="2">
    <source>
        <dbReference type="ARBA" id="ARBA00006991"/>
    </source>
</evidence>
<keyword evidence="5 11" id="KW-0863">Zinc-finger</keyword>
<dbReference type="InterPro" id="IPR013087">
    <property type="entry name" value="Znf_C2H2_type"/>
</dbReference>
<keyword evidence="10" id="KW-0539">Nucleus</keyword>
<comment type="caution">
    <text evidence="14">The sequence shown here is derived from an EMBL/GenBank/DDBJ whole genome shotgun (WGS) entry which is preliminary data.</text>
</comment>
<dbReference type="AlphaFoldDB" id="A0AAN8GMB4"/>
<dbReference type="GO" id="GO:0005634">
    <property type="term" value="C:nucleus"/>
    <property type="evidence" value="ECO:0007669"/>
    <property type="project" value="UniProtKB-SubCell"/>
</dbReference>
<dbReference type="FunFam" id="3.30.160.60:FF:001290">
    <property type="entry name" value="Zinc finger 45-like"/>
    <property type="match status" value="1"/>
</dbReference>
<feature type="domain" description="C2H2-type" evidence="13">
    <location>
        <begin position="440"/>
        <end position="467"/>
    </location>
</feature>
<evidence type="ECO:0000256" key="11">
    <source>
        <dbReference type="PROSITE-ProRule" id="PRU00042"/>
    </source>
</evidence>
<dbReference type="FunFam" id="3.30.160.60:FF:000688">
    <property type="entry name" value="zinc finger protein 197 isoform X1"/>
    <property type="match status" value="1"/>
</dbReference>
<keyword evidence="6" id="KW-0862">Zinc</keyword>
<dbReference type="GO" id="GO:0000978">
    <property type="term" value="F:RNA polymerase II cis-regulatory region sequence-specific DNA binding"/>
    <property type="evidence" value="ECO:0007669"/>
    <property type="project" value="TreeGrafter"/>
</dbReference>
<keyword evidence="4" id="KW-0677">Repeat</keyword>
<comment type="similarity">
    <text evidence="2">Belongs to the krueppel C2H2-type zinc-finger protein family.</text>
</comment>
<evidence type="ECO:0000256" key="6">
    <source>
        <dbReference type="ARBA" id="ARBA00022833"/>
    </source>
</evidence>
<feature type="domain" description="C2H2-type" evidence="13">
    <location>
        <begin position="412"/>
        <end position="439"/>
    </location>
</feature>
<evidence type="ECO:0000256" key="4">
    <source>
        <dbReference type="ARBA" id="ARBA00022737"/>
    </source>
</evidence>
<comment type="subcellular location">
    <subcellularLocation>
        <location evidence="1">Nucleus</location>
    </subcellularLocation>
</comment>
<dbReference type="Gene3D" id="3.30.160.60">
    <property type="entry name" value="Classic Zinc Finger"/>
    <property type="match status" value="8"/>
</dbReference>
<accession>A0AAN8GMB4</accession>
<proteinExistence type="inferred from homology"/>
<dbReference type="FunFam" id="3.30.160.60:FF:001954">
    <property type="entry name" value="Zinc finger protein 787"/>
    <property type="match status" value="1"/>
</dbReference>
<dbReference type="PANTHER" id="PTHR23235">
    <property type="entry name" value="KRUEPPEL-LIKE TRANSCRIPTION FACTOR"/>
    <property type="match status" value="1"/>
</dbReference>
<dbReference type="PROSITE" id="PS00028">
    <property type="entry name" value="ZINC_FINGER_C2H2_1"/>
    <property type="match status" value="8"/>
</dbReference>
<feature type="domain" description="C2H2-type" evidence="13">
    <location>
        <begin position="244"/>
        <end position="271"/>
    </location>
</feature>
<evidence type="ECO:0000256" key="8">
    <source>
        <dbReference type="ARBA" id="ARBA00023125"/>
    </source>
</evidence>
<feature type="domain" description="C2H2-type" evidence="13">
    <location>
        <begin position="384"/>
        <end position="411"/>
    </location>
</feature>
<protein>
    <recommendedName>
        <fullName evidence="13">C2H2-type domain-containing protein</fullName>
    </recommendedName>
</protein>
<evidence type="ECO:0000259" key="13">
    <source>
        <dbReference type="PROSITE" id="PS50157"/>
    </source>
</evidence>
<feature type="domain" description="C2H2-type" evidence="13">
    <location>
        <begin position="356"/>
        <end position="383"/>
    </location>
</feature>
<feature type="region of interest" description="Disordered" evidence="12">
    <location>
        <begin position="453"/>
        <end position="500"/>
    </location>
</feature>
<evidence type="ECO:0000256" key="3">
    <source>
        <dbReference type="ARBA" id="ARBA00022723"/>
    </source>
</evidence>
<feature type="region of interest" description="Disordered" evidence="12">
    <location>
        <begin position="213"/>
        <end position="238"/>
    </location>
</feature>
<evidence type="ECO:0000313" key="14">
    <source>
        <dbReference type="EMBL" id="KAK5884376.1"/>
    </source>
</evidence>
<keyword evidence="9" id="KW-0804">Transcription</keyword>
<dbReference type="InterPro" id="IPR036236">
    <property type="entry name" value="Znf_C2H2_sf"/>
</dbReference>
<dbReference type="SUPFAM" id="SSF57667">
    <property type="entry name" value="beta-beta-alpha zinc fingers"/>
    <property type="match status" value="4"/>
</dbReference>
<dbReference type="GO" id="GO:0008270">
    <property type="term" value="F:zinc ion binding"/>
    <property type="evidence" value="ECO:0007669"/>
    <property type="project" value="UniProtKB-KW"/>
</dbReference>
<feature type="compositionally biased region" description="Gly residues" evidence="12">
    <location>
        <begin position="491"/>
        <end position="500"/>
    </location>
</feature>
<feature type="domain" description="C2H2-type" evidence="13">
    <location>
        <begin position="300"/>
        <end position="327"/>
    </location>
</feature>
<keyword evidence="15" id="KW-1185">Reference proteome</keyword>